<accession>A0AAV5MQZ9</accession>
<evidence type="ECO:0000313" key="1">
    <source>
        <dbReference type="EMBL" id="GKV51990.1"/>
    </source>
</evidence>
<dbReference type="Proteomes" id="UP001054252">
    <property type="component" value="Unassembled WGS sequence"/>
</dbReference>
<gene>
    <name evidence="1" type="ORF">SLEP1_g58601</name>
</gene>
<reference evidence="1 2" key="1">
    <citation type="journal article" date="2021" name="Commun. Biol.">
        <title>The genome of Shorea leprosula (Dipterocarpaceae) highlights the ecological relevance of drought in aseasonal tropical rainforests.</title>
        <authorList>
            <person name="Ng K.K.S."/>
            <person name="Kobayashi M.J."/>
            <person name="Fawcett J.A."/>
            <person name="Hatakeyama M."/>
            <person name="Paape T."/>
            <person name="Ng C.H."/>
            <person name="Ang C.C."/>
            <person name="Tnah L.H."/>
            <person name="Lee C.T."/>
            <person name="Nishiyama T."/>
            <person name="Sese J."/>
            <person name="O'Brien M.J."/>
            <person name="Copetti D."/>
            <person name="Mohd Noor M.I."/>
            <person name="Ong R.C."/>
            <person name="Putra M."/>
            <person name="Sireger I.Z."/>
            <person name="Indrioko S."/>
            <person name="Kosugi Y."/>
            <person name="Izuno A."/>
            <person name="Isagi Y."/>
            <person name="Lee S.L."/>
            <person name="Shimizu K.K."/>
        </authorList>
    </citation>
    <scope>NUCLEOTIDE SEQUENCE [LARGE SCALE GENOMIC DNA]</scope>
    <source>
        <strain evidence="1">214</strain>
    </source>
</reference>
<proteinExistence type="predicted"/>
<sequence>MWHLAKVTQPATAGTSTATSILFGEGLLVPSSTFSPMLGVFSDDNPSDDGEGFAPDPSCTLGLALLSFGKSCSSGGTIIAIGSADITLSSLSVSPENFGSPLLQKSTENMELEYGNRGVEAAKNFNSVGLRSCPNSSH</sequence>
<keyword evidence="2" id="KW-1185">Reference proteome</keyword>
<protein>
    <submittedName>
        <fullName evidence="1">Uncharacterized protein</fullName>
    </submittedName>
</protein>
<organism evidence="1 2">
    <name type="scientific">Rubroshorea leprosula</name>
    <dbReference type="NCBI Taxonomy" id="152421"/>
    <lineage>
        <taxon>Eukaryota</taxon>
        <taxon>Viridiplantae</taxon>
        <taxon>Streptophyta</taxon>
        <taxon>Embryophyta</taxon>
        <taxon>Tracheophyta</taxon>
        <taxon>Spermatophyta</taxon>
        <taxon>Magnoliopsida</taxon>
        <taxon>eudicotyledons</taxon>
        <taxon>Gunneridae</taxon>
        <taxon>Pentapetalae</taxon>
        <taxon>rosids</taxon>
        <taxon>malvids</taxon>
        <taxon>Malvales</taxon>
        <taxon>Dipterocarpaceae</taxon>
        <taxon>Rubroshorea</taxon>
    </lineage>
</organism>
<evidence type="ECO:0000313" key="2">
    <source>
        <dbReference type="Proteomes" id="UP001054252"/>
    </source>
</evidence>
<comment type="caution">
    <text evidence="1">The sequence shown here is derived from an EMBL/GenBank/DDBJ whole genome shotgun (WGS) entry which is preliminary data.</text>
</comment>
<dbReference type="AlphaFoldDB" id="A0AAV5MQZ9"/>
<dbReference type="EMBL" id="BPVZ01000581">
    <property type="protein sequence ID" value="GKV51990.1"/>
    <property type="molecule type" value="Genomic_DNA"/>
</dbReference>
<name>A0AAV5MQZ9_9ROSI</name>